<keyword evidence="2" id="KW-1185">Reference proteome</keyword>
<gene>
    <name evidence="1" type="ORF">MENTE1834_LOCUS23738</name>
</gene>
<protein>
    <submittedName>
        <fullName evidence="1">Uncharacterized protein</fullName>
    </submittedName>
</protein>
<reference evidence="1" key="1">
    <citation type="submission" date="2023-11" db="EMBL/GenBank/DDBJ databases">
        <authorList>
            <person name="Poullet M."/>
        </authorList>
    </citation>
    <scope>NUCLEOTIDE SEQUENCE</scope>
    <source>
        <strain evidence="1">E1834</strain>
    </source>
</reference>
<accession>A0ACB0ZCT9</accession>
<comment type="caution">
    <text evidence="1">The sequence shown here is derived from an EMBL/GenBank/DDBJ whole genome shotgun (WGS) entry which is preliminary data.</text>
</comment>
<sequence>MILTQYKLSHIFQIIKRARKEKTELPSKPVIKQSMSEMIIDAEYQAYQQLGASEGDNFIGDANFHHNAQPQELDHSYPATSTLKVTPKRPKKEKLSMKFSMSHCFEEGILLFKLGLSRDF</sequence>
<dbReference type="EMBL" id="CAVMJV010000031">
    <property type="protein sequence ID" value="CAK5076862.1"/>
    <property type="molecule type" value="Genomic_DNA"/>
</dbReference>
<evidence type="ECO:0000313" key="1">
    <source>
        <dbReference type="EMBL" id="CAK5076862.1"/>
    </source>
</evidence>
<proteinExistence type="predicted"/>
<organism evidence="1 2">
    <name type="scientific">Meloidogyne enterolobii</name>
    <name type="common">Root-knot nematode worm</name>
    <name type="synonym">Meloidogyne mayaguensis</name>
    <dbReference type="NCBI Taxonomy" id="390850"/>
    <lineage>
        <taxon>Eukaryota</taxon>
        <taxon>Metazoa</taxon>
        <taxon>Ecdysozoa</taxon>
        <taxon>Nematoda</taxon>
        <taxon>Chromadorea</taxon>
        <taxon>Rhabditida</taxon>
        <taxon>Tylenchina</taxon>
        <taxon>Tylenchomorpha</taxon>
        <taxon>Tylenchoidea</taxon>
        <taxon>Meloidogynidae</taxon>
        <taxon>Meloidogyninae</taxon>
        <taxon>Meloidogyne</taxon>
    </lineage>
</organism>
<dbReference type="Proteomes" id="UP001497535">
    <property type="component" value="Unassembled WGS sequence"/>
</dbReference>
<name>A0ACB0ZCT9_MELEN</name>
<evidence type="ECO:0000313" key="2">
    <source>
        <dbReference type="Proteomes" id="UP001497535"/>
    </source>
</evidence>